<sequence>MECMEESIPKIEKKKFFAHRHPVWWDDAVKDSKKSLNQAQRKFKVKSTPNNFENLKQAEINFNKVKDLAQEEWGNNLAEKLSKAANVKDKWSVFRKMTKKQNNNMVLPFVDGNGNVTFKEEIKCEELETTFFKGKHLNPSSFNAKFYKEIMDKYHSISNDEEQHLEDDKDININFAIEQDELAGAVYRLKNETCPGPDNYFSLLFINGDDNLYSTLLYIMNKSWDEGSLPKSWKQANVKFIKKIGKPNYNNPSSYRPISLTSILGKLMERIVTSRLEGYVESKFILDKEQEGFRHFRSTDNALLSFVQNIFNGFNKDESKDKDELVKELQKDINSIHEWSTKWRINLSIEKTEFCVFSRNGMTKENIKIMLQGKELKYNPNPKILGLTLDEKCNFNKHIDTVEQKAQKSLGIIRNIKGIAKVSTKILIQIYQSIVLSTMLYASSVWQINNNTHIDKLNAIQRKGLALCLNQPATASIEALEVVAGIVPLDLKREEAGIRQIAKIKSYKITIPIKQIFEDWKNINEPEKIISPIGKLVLQSEDMKSSTQIHSDCIESQFEFRGSEEQAFQGKTIILDKIHQLKKNTTLAFTDGSCKGNPGPCGAGAAILISNSTEHVELTQPVSNRGSILLGELVAIKLVIDFLIIPNNRKNTESIKIFSDSQSAIGILTLNWKSDNYGKTIHDIKIGILALKSEGIIVSIEWTPGHADIQGNELADQLAKKAAQEAEKIQSIPIFTKQDIQKGAKDSVMLKWQNRWDTSEKGRRYYAFQQNVKNTIPKDKPSTEIYRITTSLRTGYCNLNSYKSMICPALIDKCSCGQIETVDHYLLDCENYEEAREKLRSALYFITSKLTLESEVLLATTENDNYKHHIEDIQDLLGVFIKDTGRFTK</sequence>
<evidence type="ECO:0000313" key="2">
    <source>
        <dbReference type="EMBL" id="CAG2186220.1"/>
    </source>
</evidence>
<comment type="caution">
    <text evidence="2">The sequence shown here is derived from an EMBL/GenBank/DDBJ whole genome shotgun (WGS) entry which is preliminary data.</text>
</comment>
<dbReference type="Proteomes" id="UP000683360">
    <property type="component" value="Unassembled WGS sequence"/>
</dbReference>
<keyword evidence="3" id="KW-1185">Reference proteome</keyword>
<gene>
    <name evidence="2" type="ORF">MEDL_1757</name>
</gene>
<dbReference type="InterPro" id="IPR002156">
    <property type="entry name" value="RNaseH_domain"/>
</dbReference>
<dbReference type="GO" id="GO:0003676">
    <property type="term" value="F:nucleic acid binding"/>
    <property type="evidence" value="ECO:0007669"/>
    <property type="project" value="InterPro"/>
</dbReference>
<dbReference type="GO" id="GO:0004523">
    <property type="term" value="F:RNA-DNA hybrid ribonuclease activity"/>
    <property type="evidence" value="ECO:0007669"/>
    <property type="project" value="InterPro"/>
</dbReference>
<dbReference type="CDD" id="cd09276">
    <property type="entry name" value="Rnase_HI_RT_non_LTR"/>
    <property type="match status" value="1"/>
</dbReference>
<evidence type="ECO:0000313" key="3">
    <source>
        <dbReference type="Proteomes" id="UP000683360"/>
    </source>
</evidence>
<dbReference type="PROSITE" id="PS50879">
    <property type="entry name" value="RNASE_H_1"/>
    <property type="match status" value="1"/>
</dbReference>
<dbReference type="OrthoDB" id="6243574at2759"/>
<dbReference type="Pfam" id="PF00075">
    <property type="entry name" value="RNase_H"/>
    <property type="match status" value="1"/>
</dbReference>
<dbReference type="InterPro" id="IPR012337">
    <property type="entry name" value="RNaseH-like_sf"/>
</dbReference>
<proteinExistence type="predicted"/>
<accession>A0A8S3PX93</accession>
<organism evidence="2 3">
    <name type="scientific">Mytilus edulis</name>
    <name type="common">Blue mussel</name>
    <dbReference type="NCBI Taxonomy" id="6550"/>
    <lineage>
        <taxon>Eukaryota</taxon>
        <taxon>Metazoa</taxon>
        <taxon>Spiralia</taxon>
        <taxon>Lophotrochozoa</taxon>
        <taxon>Mollusca</taxon>
        <taxon>Bivalvia</taxon>
        <taxon>Autobranchia</taxon>
        <taxon>Pteriomorphia</taxon>
        <taxon>Mytilida</taxon>
        <taxon>Mytiloidea</taxon>
        <taxon>Mytilidae</taxon>
        <taxon>Mytilinae</taxon>
        <taxon>Mytilus</taxon>
    </lineage>
</organism>
<dbReference type="AlphaFoldDB" id="A0A8S3PX93"/>
<name>A0A8S3PX93_MYTED</name>
<dbReference type="EMBL" id="CAJPWZ010000121">
    <property type="protein sequence ID" value="CAG2186220.1"/>
    <property type="molecule type" value="Genomic_DNA"/>
</dbReference>
<dbReference type="PANTHER" id="PTHR19446">
    <property type="entry name" value="REVERSE TRANSCRIPTASES"/>
    <property type="match status" value="1"/>
</dbReference>
<protein>
    <recommendedName>
        <fullName evidence="1">RNase H type-1 domain-containing protein</fullName>
    </recommendedName>
</protein>
<dbReference type="InterPro" id="IPR036397">
    <property type="entry name" value="RNaseH_sf"/>
</dbReference>
<reference evidence="2" key="1">
    <citation type="submission" date="2021-03" db="EMBL/GenBank/DDBJ databases">
        <authorList>
            <person name="Bekaert M."/>
        </authorList>
    </citation>
    <scope>NUCLEOTIDE SEQUENCE</scope>
</reference>
<feature type="domain" description="RNase H type-1" evidence="1">
    <location>
        <begin position="582"/>
        <end position="724"/>
    </location>
</feature>
<evidence type="ECO:0000259" key="1">
    <source>
        <dbReference type="PROSITE" id="PS50879"/>
    </source>
</evidence>
<dbReference type="Gene3D" id="3.30.420.10">
    <property type="entry name" value="Ribonuclease H-like superfamily/Ribonuclease H"/>
    <property type="match status" value="1"/>
</dbReference>
<dbReference type="SUPFAM" id="SSF53098">
    <property type="entry name" value="Ribonuclease H-like"/>
    <property type="match status" value="1"/>
</dbReference>